<organism evidence="2">
    <name type="scientific">freshwater metagenome</name>
    <dbReference type="NCBI Taxonomy" id="449393"/>
    <lineage>
        <taxon>unclassified sequences</taxon>
        <taxon>metagenomes</taxon>
        <taxon>ecological metagenomes</taxon>
    </lineage>
</organism>
<name>A0A6J7L5S3_9ZZZZ</name>
<proteinExistence type="predicted"/>
<keyword evidence="1" id="KW-0472">Membrane</keyword>
<keyword evidence="1" id="KW-1133">Transmembrane helix</keyword>
<evidence type="ECO:0000256" key="1">
    <source>
        <dbReference type="SAM" id="Phobius"/>
    </source>
</evidence>
<evidence type="ECO:0000313" key="2">
    <source>
        <dbReference type="EMBL" id="CAB4964038.1"/>
    </source>
</evidence>
<reference evidence="2" key="1">
    <citation type="submission" date="2020-05" db="EMBL/GenBank/DDBJ databases">
        <authorList>
            <person name="Chiriac C."/>
            <person name="Salcher M."/>
            <person name="Ghai R."/>
            <person name="Kavagutti S V."/>
        </authorList>
    </citation>
    <scope>NUCLEOTIDE SEQUENCE</scope>
</reference>
<accession>A0A6J7L5S3</accession>
<gene>
    <name evidence="2" type="ORF">UFOPK3662_03506</name>
</gene>
<dbReference type="EMBL" id="CAFBMW010000045">
    <property type="protein sequence ID" value="CAB4964038.1"/>
    <property type="molecule type" value="Genomic_DNA"/>
</dbReference>
<feature type="transmembrane region" description="Helical" evidence="1">
    <location>
        <begin position="21"/>
        <end position="41"/>
    </location>
</feature>
<dbReference type="AlphaFoldDB" id="A0A6J7L5S3"/>
<keyword evidence="1" id="KW-0812">Transmembrane</keyword>
<sequence>MSDTYQLTAEDQRLGAWLRSAGIAAIAAAALGSVLFAGPAASELPSTDSTCQIKVVGDAWTGQGCDDASERPAEGAAN</sequence>
<protein>
    <submittedName>
        <fullName evidence="2">Unannotated protein</fullName>
    </submittedName>
</protein>